<gene>
    <name evidence="2" type="ORF">GM661_14555</name>
</gene>
<protein>
    <submittedName>
        <fullName evidence="2">DUF2721 domain-containing protein</fullName>
    </submittedName>
</protein>
<name>A0A8A7KMM5_9FIRM</name>
<keyword evidence="1" id="KW-0472">Membrane</keyword>
<dbReference type="AlphaFoldDB" id="A0A8A7KMM5"/>
<reference evidence="2" key="1">
    <citation type="submission" date="2019-12" db="EMBL/GenBank/DDBJ databases">
        <authorList>
            <person name="zhang j."/>
            <person name="sun C.M."/>
        </authorList>
    </citation>
    <scope>NUCLEOTIDE SEQUENCE</scope>
    <source>
        <strain evidence="2">NS-1</strain>
    </source>
</reference>
<organism evidence="2 3">
    <name type="scientific">Iocasia fonsfrigidae</name>
    <dbReference type="NCBI Taxonomy" id="2682810"/>
    <lineage>
        <taxon>Bacteria</taxon>
        <taxon>Bacillati</taxon>
        <taxon>Bacillota</taxon>
        <taxon>Clostridia</taxon>
        <taxon>Halanaerobiales</taxon>
        <taxon>Halanaerobiaceae</taxon>
        <taxon>Iocasia</taxon>
    </lineage>
</organism>
<dbReference type="RefSeq" id="WP_230867486.1">
    <property type="nucleotide sequence ID" value="NZ_CP046640.1"/>
</dbReference>
<dbReference type="KEGG" id="ifn:GM661_14555"/>
<proteinExistence type="predicted"/>
<accession>A0A8A7KMM5</accession>
<dbReference type="Proteomes" id="UP000665020">
    <property type="component" value="Chromosome"/>
</dbReference>
<evidence type="ECO:0000313" key="2">
    <source>
        <dbReference type="EMBL" id="QTL99092.1"/>
    </source>
</evidence>
<dbReference type="Pfam" id="PF11026">
    <property type="entry name" value="DUF2721"/>
    <property type="match status" value="1"/>
</dbReference>
<dbReference type="EMBL" id="CP046640">
    <property type="protein sequence ID" value="QTL99092.1"/>
    <property type="molecule type" value="Genomic_DNA"/>
</dbReference>
<keyword evidence="3" id="KW-1185">Reference proteome</keyword>
<evidence type="ECO:0000256" key="1">
    <source>
        <dbReference type="SAM" id="Phobius"/>
    </source>
</evidence>
<evidence type="ECO:0000313" key="3">
    <source>
        <dbReference type="Proteomes" id="UP000665020"/>
    </source>
</evidence>
<sequence>MGFTLTTPALVFSTISLLMLAYTNRFSAIASLIRSLHDEIEEKGKDNIVISSQIKSLKRRVKLIRNMQFLAIIALFFCVFSMFLLFFEKSLAGEIVFAVALVLLMISLIISAIEINMSVHALNIQLGEKDIS</sequence>
<feature type="transmembrane region" description="Helical" evidence="1">
    <location>
        <begin position="6"/>
        <end position="24"/>
    </location>
</feature>
<keyword evidence="1" id="KW-1133">Transmembrane helix</keyword>
<dbReference type="InterPro" id="IPR021279">
    <property type="entry name" value="DUF2721"/>
</dbReference>
<feature type="transmembrane region" description="Helical" evidence="1">
    <location>
        <begin position="69"/>
        <end position="87"/>
    </location>
</feature>
<keyword evidence="1" id="KW-0812">Transmembrane</keyword>
<feature type="transmembrane region" description="Helical" evidence="1">
    <location>
        <begin position="93"/>
        <end position="113"/>
    </location>
</feature>